<evidence type="ECO:0000313" key="7">
    <source>
        <dbReference type="Proteomes" id="UP001495147"/>
    </source>
</evidence>
<dbReference type="Pfam" id="PF13432">
    <property type="entry name" value="TPR_16"/>
    <property type="match status" value="1"/>
</dbReference>
<keyword evidence="5" id="KW-0732">Signal</keyword>
<evidence type="ECO:0000256" key="5">
    <source>
        <dbReference type="SAM" id="SignalP"/>
    </source>
</evidence>
<accession>A0ABV0G113</accession>
<gene>
    <name evidence="6" type="ORF">ABDJ85_08045</name>
</gene>
<dbReference type="InterPro" id="IPR011990">
    <property type="entry name" value="TPR-like_helical_dom_sf"/>
</dbReference>
<dbReference type="PANTHER" id="PTHR45586:SF14">
    <property type="entry name" value="TETRATRICOPEPTIDE TPR_2 REPEAT PROTEIN"/>
    <property type="match status" value="1"/>
</dbReference>
<reference evidence="6 7" key="1">
    <citation type="submission" date="2024-05" db="EMBL/GenBank/DDBJ databases">
        <title>Roseateles sp. DJS-2-20 16S ribosomal RNA gene Genome sequencing and assembly.</title>
        <authorList>
            <person name="Woo H."/>
        </authorList>
    </citation>
    <scope>NUCLEOTIDE SEQUENCE [LARGE SCALE GENOMIC DNA]</scope>
    <source>
        <strain evidence="6 7">DJS-2-20</strain>
    </source>
</reference>
<feature type="chain" id="PRO_5047221829" evidence="5">
    <location>
        <begin position="24"/>
        <end position="174"/>
    </location>
</feature>
<dbReference type="InterPro" id="IPR051012">
    <property type="entry name" value="CellSynth/LPSAsmb/PSIAsmb"/>
</dbReference>
<dbReference type="PROSITE" id="PS50005">
    <property type="entry name" value="TPR"/>
    <property type="match status" value="1"/>
</dbReference>
<dbReference type="SUPFAM" id="SSF48452">
    <property type="entry name" value="TPR-like"/>
    <property type="match status" value="1"/>
</dbReference>
<organism evidence="6 7">
    <name type="scientific">Roseateles paludis</name>
    <dbReference type="NCBI Taxonomy" id="3145238"/>
    <lineage>
        <taxon>Bacteria</taxon>
        <taxon>Pseudomonadati</taxon>
        <taxon>Pseudomonadota</taxon>
        <taxon>Betaproteobacteria</taxon>
        <taxon>Burkholderiales</taxon>
        <taxon>Sphaerotilaceae</taxon>
        <taxon>Roseateles</taxon>
    </lineage>
</organism>
<feature type="region of interest" description="Disordered" evidence="4">
    <location>
        <begin position="145"/>
        <end position="174"/>
    </location>
</feature>
<evidence type="ECO:0000256" key="2">
    <source>
        <dbReference type="ARBA" id="ARBA00022803"/>
    </source>
</evidence>
<keyword evidence="2 3" id="KW-0802">TPR repeat</keyword>
<feature type="repeat" description="TPR" evidence="3">
    <location>
        <begin position="90"/>
        <end position="123"/>
    </location>
</feature>
<dbReference type="InterPro" id="IPR019734">
    <property type="entry name" value="TPR_rpt"/>
</dbReference>
<sequence>MLPLPFRALLALLTLACAVPARADELAEAQRLWLAQRRGEAVAQVEAALKKTPDDLRLRFALGVMAMELGQQARARAVFQALTQEHPDLADPHNNLAVLQAAAGDLDGARDSLEQALRLQPDHQQAQENLGDVLLRLAARAYERAAQGPTPATPSVQTKLQRTQSLTRDLNLTH</sequence>
<dbReference type="SMART" id="SM00028">
    <property type="entry name" value="TPR"/>
    <property type="match status" value="2"/>
</dbReference>
<evidence type="ECO:0000256" key="3">
    <source>
        <dbReference type="PROSITE-ProRule" id="PRU00339"/>
    </source>
</evidence>
<protein>
    <submittedName>
        <fullName evidence="6">Tetratricopeptide repeat protein</fullName>
    </submittedName>
</protein>
<evidence type="ECO:0000313" key="6">
    <source>
        <dbReference type="EMBL" id="MEO3691416.1"/>
    </source>
</evidence>
<evidence type="ECO:0000256" key="1">
    <source>
        <dbReference type="ARBA" id="ARBA00022737"/>
    </source>
</evidence>
<dbReference type="EMBL" id="JBDPZD010000002">
    <property type="protein sequence ID" value="MEO3691416.1"/>
    <property type="molecule type" value="Genomic_DNA"/>
</dbReference>
<evidence type="ECO:0000256" key="4">
    <source>
        <dbReference type="SAM" id="MobiDB-lite"/>
    </source>
</evidence>
<proteinExistence type="predicted"/>
<feature type="signal peptide" evidence="5">
    <location>
        <begin position="1"/>
        <end position="23"/>
    </location>
</feature>
<comment type="caution">
    <text evidence="6">The sequence shown here is derived from an EMBL/GenBank/DDBJ whole genome shotgun (WGS) entry which is preliminary data.</text>
</comment>
<keyword evidence="1" id="KW-0677">Repeat</keyword>
<dbReference type="PANTHER" id="PTHR45586">
    <property type="entry name" value="TPR REPEAT-CONTAINING PROTEIN PA4667"/>
    <property type="match status" value="1"/>
</dbReference>
<dbReference type="InterPro" id="IPR013105">
    <property type="entry name" value="TPR_2"/>
</dbReference>
<name>A0ABV0G113_9BURK</name>
<feature type="compositionally biased region" description="Polar residues" evidence="4">
    <location>
        <begin position="153"/>
        <end position="174"/>
    </location>
</feature>
<dbReference type="RefSeq" id="WP_347704240.1">
    <property type="nucleotide sequence ID" value="NZ_JBDPZD010000002.1"/>
</dbReference>
<keyword evidence="7" id="KW-1185">Reference proteome</keyword>
<dbReference type="Pfam" id="PF07719">
    <property type="entry name" value="TPR_2"/>
    <property type="match status" value="1"/>
</dbReference>
<dbReference type="Gene3D" id="1.25.40.10">
    <property type="entry name" value="Tetratricopeptide repeat domain"/>
    <property type="match status" value="1"/>
</dbReference>
<dbReference type="Proteomes" id="UP001495147">
    <property type="component" value="Unassembled WGS sequence"/>
</dbReference>